<dbReference type="EMBL" id="KK107279">
    <property type="protein sequence ID" value="EZA53586.1"/>
    <property type="molecule type" value="Genomic_DNA"/>
</dbReference>
<proteinExistence type="predicted"/>
<evidence type="ECO:0000256" key="1">
    <source>
        <dbReference type="SAM" id="MobiDB-lite"/>
    </source>
</evidence>
<name>A0A026WD49_OOCBI</name>
<evidence type="ECO:0000313" key="2">
    <source>
        <dbReference type="EMBL" id="EZA53586.1"/>
    </source>
</evidence>
<gene>
    <name evidence="2" type="ORF">X777_06942</name>
</gene>
<accession>A0A026WD49</accession>
<feature type="compositionally biased region" description="Basic and acidic residues" evidence="1">
    <location>
        <begin position="58"/>
        <end position="84"/>
    </location>
</feature>
<dbReference type="Proteomes" id="UP000053097">
    <property type="component" value="Unassembled WGS sequence"/>
</dbReference>
<sequence>MLAKKVPIDEEDMVDYLIDGIPSDYLQDLARMKEFSTKEDMLRAFEKVSLKLNARNNTKRDPRVAVRHDAKPADSFKDSQERPNCKANVNHSSRA</sequence>
<organism evidence="2 3">
    <name type="scientific">Ooceraea biroi</name>
    <name type="common">Clonal raider ant</name>
    <name type="synonym">Cerapachys biroi</name>
    <dbReference type="NCBI Taxonomy" id="2015173"/>
    <lineage>
        <taxon>Eukaryota</taxon>
        <taxon>Metazoa</taxon>
        <taxon>Ecdysozoa</taxon>
        <taxon>Arthropoda</taxon>
        <taxon>Hexapoda</taxon>
        <taxon>Insecta</taxon>
        <taxon>Pterygota</taxon>
        <taxon>Neoptera</taxon>
        <taxon>Endopterygota</taxon>
        <taxon>Hymenoptera</taxon>
        <taxon>Apocrita</taxon>
        <taxon>Aculeata</taxon>
        <taxon>Formicoidea</taxon>
        <taxon>Formicidae</taxon>
        <taxon>Dorylinae</taxon>
        <taxon>Ooceraea</taxon>
    </lineage>
</organism>
<feature type="region of interest" description="Disordered" evidence="1">
    <location>
        <begin position="56"/>
        <end position="95"/>
    </location>
</feature>
<reference evidence="2 3" key="1">
    <citation type="journal article" date="2014" name="Curr. Biol.">
        <title>The genome of the clonal raider ant Cerapachys biroi.</title>
        <authorList>
            <person name="Oxley P.R."/>
            <person name="Ji L."/>
            <person name="Fetter-Pruneda I."/>
            <person name="McKenzie S.K."/>
            <person name="Li C."/>
            <person name="Hu H."/>
            <person name="Zhang G."/>
            <person name="Kronauer D.J."/>
        </authorList>
    </citation>
    <scope>NUCLEOTIDE SEQUENCE [LARGE SCALE GENOMIC DNA]</scope>
</reference>
<evidence type="ECO:0000313" key="3">
    <source>
        <dbReference type="Proteomes" id="UP000053097"/>
    </source>
</evidence>
<keyword evidence="3" id="KW-1185">Reference proteome</keyword>
<dbReference type="AlphaFoldDB" id="A0A026WD49"/>
<protein>
    <submittedName>
        <fullName evidence="2">Uncharacterized protein</fullName>
    </submittedName>
</protein>